<accession>A0A2G8JMS1</accession>
<proteinExistence type="predicted"/>
<evidence type="ECO:0000313" key="2">
    <source>
        <dbReference type="Proteomes" id="UP000230750"/>
    </source>
</evidence>
<name>A0A2G8JMS1_STIJA</name>
<evidence type="ECO:0000313" key="1">
    <source>
        <dbReference type="EMBL" id="PIK37064.1"/>
    </source>
</evidence>
<comment type="caution">
    <text evidence="1">The sequence shown here is derived from an EMBL/GenBank/DDBJ whole genome shotgun (WGS) entry which is preliminary data.</text>
</comment>
<dbReference type="Proteomes" id="UP000230750">
    <property type="component" value="Unassembled WGS sequence"/>
</dbReference>
<dbReference type="AlphaFoldDB" id="A0A2G8JMS1"/>
<organism evidence="1 2">
    <name type="scientific">Stichopus japonicus</name>
    <name type="common">Sea cucumber</name>
    <dbReference type="NCBI Taxonomy" id="307972"/>
    <lineage>
        <taxon>Eukaryota</taxon>
        <taxon>Metazoa</taxon>
        <taxon>Echinodermata</taxon>
        <taxon>Eleutherozoa</taxon>
        <taxon>Echinozoa</taxon>
        <taxon>Holothuroidea</taxon>
        <taxon>Aspidochirotacea</taxon>
        <taxon>Aspidochirotida</taxon>
        <taxon>Stichopodidae</taxon>
        <taxon>Apostichopus</taxon>
    </lineage>
</organism>
<sequence length="322" mass="36767">MKKEYPELESLSDFIISDVPKVIVDDVTISDHAEYVVDIKRLKAQGLQVNDIVGMRDGKIVITGRNLNISHIAVIDRRGEILQQKNICYSCSGHGTTHCCYLSEFKVIAVFDDEIITWDVRDGSCKKKKMRDTISCWVLGMKAISVTTDPDNNHIFVGTNSKYVYELDDQLTYRHTITLPLTLLYGNMLVMNRAVTLSVHKRNLLVLDHNGKKAYAVTTGEANGNVIYAFKKPDCVVRNVWRNDWRPVDVCTDMNMFIYMLWNNTVKCVLTQYSQDGRKLLNTKSLDMICNLLTTLKEDGEDKLVIESSDTQRLYIYGLNMT</sequence>
<dbReference type="SUPFAM" id="SSF101898">
    <property type="entry name" value="NHL repeat"/>
    <property type="match status" value="1"/>
</dbReference>
<dbReference type="EMBL" id="MRZV01001566">
    <property type="protein sequence ID" value="PIK37064.1"/>
    <property type="molecule type" value="Genomic_DNA"/>
</dbReference>
<protein>
    <submittedName>
        <fullName evidence="1">Uncharacterized protein</fullName>
    </submittedName>
</protein>
<reference evidence="1 2" key="1">
    <citation type="journal article" date="2017" name="PLoS Biol.">
        <title>The sea cucumber genome provides insights into morphological evolution and visceral regeneration.</title>
        <authorList>
            <person name="Zhang X."/>
            <person name="Sun L."/>
            <person name="Yuan J."/>
            <person name="Sun Y."/>
            <person name="Gao Y."/>
            <person name="Zhang L."/>
            <person name="Li S."/>
            <person name="Dai H."/>
            <person name="Hamel J.F."/>
            <person name="Liu C."/>
            <person name="Yu Y."/>
            <person name="Liu S."/>
            <person name="Lin W."/>
            <person name="Guo K."/>
            <person name="Jin S."/>
            <person name="Xu P."/>
            <person name="Storey K.B."/>
            <person name="Huan P."/>
            <person name="Zhang T."/>
            <person name="Zhou Y."/>
            <person name="Zhang J."/>
            <person name="Lin C."/>
            <person name="Li X."/>
            <person name="Xing L."/>
            <person name="Huo D."/>
            <person name="Sun M."/>
            <person name="Wang L."/>
            <person name="Mercier A."/>
            <person name="Li F."/>
            <person name="Yang H."/>
            <person name="Xiang J."/>
        </authorList>
    </citation>
    <scope>NUCLEOTIDE SEQUENCE [LARGE SCALE GENOMIC DNA]</scope>
    <source>
        <strain evidence="1">Shaxun</strain>
        <tissue evidence="1">Muscle</tissue>
    </source>
</reference>
<keyword evidence="2" id="KW-1185">Reference proteome</keyword>
<gene>
    <name evidence="1" type="ORF">BSL78_26100</name>
</gene>